<evidence type="ECO:0000313" key="2">
    <source>
        <dbReference type="Proteomes" id="UP001207930"/>
    </source>
</evidence>
<dbReference type="Gene3D" id="3.40.30.10">
    <property type="entry name" value="Glutaredoxin"/>
    <property type="match status" value="1"/>
</dbReference>
<feature type="non-terminal residue" evidence="1">
    <location>
        <position position="271"/>
    </location>
</feature>
<protein>
    <submittedName>
        <fullName evidence="1">Uncharacterized protein</fullName>
    </submittedName>
</protein>
<evidence type="ECO:0000313" key="1">
    <source>
        <dbReference type="EMBL" id="MCW1885993.1"/>
    </source>
</evidence>
<name>A0ABT3FQY6_9BACT</name>
<dbReference type="EMBL" id="JAPDDS010000008">
    <property type="protein sequence ID" value="MCW1885993.1"/>
    <property type="molecule type" value="Genomic_DNA"/>
</dbReference>
<sequence length="271" mass="29813">MISHLDELHDKYGEKGLTIIGVNVWEDGKAMVSDFVADQGDGMSYAVAFAGKGAKFETEWLKPAGAPGIPFASVVRDGKVILNINPRFLTTEVVEGLLAGGKSAVTAVANAKEAKRKETEFYKILPDFHNAIADENRPALEKAFAGLRKVAPDQETLRILELRFHVAKRDWVAAKPLVDQLSTEPAARQVISDLNSSGRLRVAPDSFKRALVAGLARQYKEESDPGSHQFLSIKQWQVGDKDGAKLRSRLKNNSCCNSRQHAPRHRQVDEG</sequence>
<gene>
    <name evidence="1" type="ORF">OKA04_14735</name>
</gene>
<organism evidence="1 2">
    <name type="scientific">Luteolibacter flavescens</name>
    <dbReference type="NCBI Taxonomy" id="1859460"/>
    <lineage>
        <taxon>Bacteria</taxon>
        <taxon>Pseudomonadati</taxon>
        <taxon>Verrucomicrobiota</taxon>
        <taxon>Verrucomicrobiia</taxon>
        <taxon>Verrucomicrobiales</taxon>
        <taxon>Verrucomicrobiaceae</taxon>
        <taxon>Luteolibacter</taxon>
    </lineage>
</organism>
<proteinExistence type="predicted"/>
<dbReference type="InterPro" id="IPR036249">
    <property type="entry name" value="Thioredoxin-like_sf"/>
</dbReference>
<keyword evidence="2" id="KW-1185">Reference proteome</keyword>
<reference evidence="1 2" key="1">
    <citation type="submission" date="2022-10" db="EMBL/GenBank/DDBJ databases">
        <title>Luteolibacter flavescens strain MCCC 1K03193, whole genome shotgun sequencing project.</title>
        <authorList>
            <person name="Zhao G."/>
            <person name="Shen L."/>
        </authorList>
    </citation>
    <scope>NUCLEOTIDE SEQUENCE [LARGE SCALE GENOMIC DNA]</scope>
    <source>
        <strain evidence="1 2">MCCC 1K03193</strain>
    </source>
</reference>
<accession>A0ABT3FQY6</accession>
<dbReference type="Proteomes" id="UP001207930">
    <property type="component" value="Unassembled WGS sequence"/>
</dbReference>
<dbReference type="SUPFAM" id="SSF52833">
    <property type="entry name" value="Thioredoxin-like"/>
    <property type="match status" value="1"/>
</dbReference>
<comment type="caution">
    <text evidence="1">The sequence shown here is derived from an EMBL/GenBank/DDBJ whole genome shotgun (WGS) entry which is preliminary data.</text>
</comment>